<dbReference type="AlphaFoldDB" id="B3S5J4"/>
<dbReference type="PRINTS" id="PR00237">
    <property type="entry name" value="GPCRRHODOPSN"/>
</dbReference>
<dbReference type="CTD" id="6756775"/>
<dbReference type="Gene3D" id="1.20.1070.10">
    <property type="entry name" value="Rhodopsin 7-helix transmembrane proteins"/>
    <property type="match status" value="1"/>
</dbReference>
<dbReference type="CDD" id="cd00637">
    <property type="entry name" value="7tm_classA_rhodopsin-like"/>
    <property type="match status" value="1"/>
</dbReference>
<feature type="transmembrane region" description="Helical" evidence="8">
    <location>
        <begin position="252"/>
        <end position="274"/>
    </location>
</feature>
<keyword evidence="6" id="KW-0675">Receptor</keyword>
<dbReference type="GO" id="GO:0007602">
    <property type="term" value="P:phototransduction"/>
    <property type="evidence" value="ECO:0000318"/>
    <property type="project" value="GO_Central"/>
</dbReference>
<sequence length="351" mass="40417">MTDQYFYITWSANRTAKLFNREESYVLSTALIIILVSGITLNSALVIKLFRRKKKTPTDIQVINLATADFCFLAISGGQMLGVVWPTRVKPIFTSNSFQCRLVYGLMILFALEDVLTMTTMAVTRFIAIRYPNAGKKWLDMKSIVVSIIITWVLSCAMSFPPIIGFWSKLTYYIPPGTCLLNFKFHQPSKLVYLLLLSSLFYAIPIIIIGYCYVQIINVVRRSHRRVLDFRSERALSSKTDRPIRKNLKQEISLSITLFGVFFTFLLAYTPYILVHFLEMINSMLITAKIKYCLKSTTFITCIVNPILFLSKNIKRNYYQRCCWSIMHLNDRSVISDDKRSPIPASPSKVF</sequence>
<dbReference type="GeneID" id="6756775"/>
<reference evidence="10 11" key="1">
    <citation type="journal article" date="2008" name="Nature">
        <title>The Trichoplax genome and the nature of placozoans.</title>
        <authorList>
            <person name="Srivastava M."/>
            <person name="Begovic E."/>
            <person name="Chapman J."/>
            <person name="Putnam N.H."/>
            <person name="Hellsten U."/>
            <person name="Kawashima T."/>
            <person name="Kuo A."/>
            <person name="Mitros T."/>
            <person name="Salamov A."/>
            <person name="Carpenter M.L."/>
            <person name="Signorovitch A.Y."/>
            <person name="Moreno M.A."/>
            <person name="Kamm K."/>
            <person name="Grimwood J."/>
            <person name="Schmutz J."/>
            <person name="Shapiro H."/>
            <person name="Grigoriev I.V."/>
            <person name="Buss L.W."/>
            <person name="Schierwater B."/>
            <person name="Dellaporta S.L."/>
            <person name="Rokhsar D.S."/>
        </authorList>
    </citation>
    <scope>NUCLEOTIDE SEQUENCE [LARGE SCALE GENOMIC DNA]</scope>
    <source>
        <strain evidence="10 11">Grell-BS-1999</strain>
    </source>
</reference>
<accession>B3S5J4</accession>
<dbReference type="InterPro" id="IPR000276">
    <property type="entry name" value="GPCR_Rhodpsn"/>
</dbReference>
<comment type="subcellular location">
    <subcellularLocation>
        <location evidence="1">Membrane</location>
        <topology evidence="1">Multi-pass membrane protein</topology>
    </subcellularLocation>
</comment>
<keyword evidence="2 8" id="KW-0812">Transmembrane</keyword>
<dbReference type="FunCoup" id="B3S5J4">
    <property type="interactions" value="434"/>
</dbReference>
<feature type="transmembrane region" description="Helical" evidence="8">
    <location>
        <begin position="144"/>
        <end position="167"/>
    </location>
</feature>
<dbReference type="PANTHER" id="PTHR24240">
    <property type="entry name" value="OPSIN"/>
    <property type="match status" value="1"/>
</dbReference>
<evidence type="ECO:0000256" key="4">
    <source>
        <dbReference type="ARBA" id="ARBA00023040"/>
    </source>
</evidence>
<evidence type="ECO:0000313" key="11">
    <source>
        <dbReference type="Proteomes" id="UP000009022"/>
    </source>
</evidence>
<dbReference type="GO" id="GO:0071482">
    <property type="term" value="P:cellular response to light stimulus"/>
    <property type="evidence" value="ECO:0000318"/>
    <property type="project" value="GO_Central"/>
</dbReference>
<feature type="transmembrane region" description="Helical" evidence="8">
    <location>
        <begin position="294"/>
        <end position="311"/>
    </location>
</feature>
<keyword evidence="4" id="KW-0297">G-protein coupled receptor</keyword>
<dbReference type="OrthoDB" id="5950040at2759"/>
<dbReference type="Proteomes" id="UP000009022">
    <property type="component" value="Unassembled WGS sequence"/>
</dbReference>
<keyword evidence="5 8" id="KW-0472">Membrane</keyword>
<dbReference type="GO" id="GO:0007186">
    <property type="term" value="P:G protein-coupled receptor signaling pathway"/>
    <property type="evidence" value="ECO:0000318"/>
    <property type="project" value="GO_Central"/>
</dbReference>
<dbReference type="GO" id="GO:0005886">
    <property type="term" value="C:plasma membrane"/>
    <property type="evidence" value="ECO:0000318"/>
    <property type="project" value="GO_Central"/>
</dbReference>
<organism evidence="10 11">
    <name type="scientific">Trichoplax adhaerens</name>
    <name type="common">Trichoplax reptans</name>
    <dbReference type="NCBI Taxonomy" id="10228"/>
    <lineage>
        <taxon>Eukaryota</taxon>
        <taxon>Metazoa</taxon>
        <taxon>Placozoa</taxon>
        <taxon>Uniplacotomia</taxon>
        <taxon>Trichoplacea</taxon>
        <taxon>Trichoplacidae</taxon>
        <taxon>Trichoplax</taxon>
    </lineage>
</organism>
<protein>
    <recommendedName>
        <fullName evidence="9">G-protein coupled receptors family 1 profile domain-containing protein</fullName>
    </recommendedName>
</protein>
<keyword evidence="7" id="KW-0807">Transducer</keyword>
<evidence type="ECO:0000259" key="9">
    <source>
        <dbReference type="PROSITE" id="PS50262"/>
    </source>
</evidence>
<evidence type="ECO:0000256" key="8">
    <source>
        <dbReference type="SAM" id="Phobius"/>
    </source>
</evidence>
<dbReference type="InParanoid" id="B3S5J4"/>
<name>B3S5J4_TRIAD</name>
<dbReference type="GO" id="GO:0008020">
    <property type="term" value="F:G protein-coupled photoreceptor activity"/>
    <property type="evidence" value="ECO:0000318"/>
    <property type="project" value="GO_Central"/>
</dbReference>
<dbReference type="HOGENOM" id="CLU_790685_0_0_1"/>
<gene>
    <name evidence="10" type="ORF">TRIADDRAFT_59637</name>
</gene>
<dbReference type="RefSeq" id="XP_002115687.1">
    <property type="nucleotide sequence ID" value="XM_002115651.1"/>
</dbReference>
<dbReference type="PROSITE" id="PS50262">
    <property type="entry name" value="G_PROTEIN_RECEP_F1_2"/>
    <property type="match status" value="1"/>
</dbReference>
<dbReference type="KEGG" id="tad:TRIADDRAFT_59637"/>
<feature type="transmembrane region" description="Helical" evidence="8">
    <location>
        <begin position="102"/>
        <end position="123"/>
    </location>
</feature>
<feature type="transmembrane region" description="Helical" evidence="8">
    <location>
        <begin position="191"/>
        <end position="214"/>
    </location>
</feature>
<dbReference type="InterPro" id="IPR017452">
    <property type="entry name" value="GPCR_Rhodpsn_7TM"/>
</dbReference>
<dbReference type="eggNOG" id="KOG3656">
    <property type="taxonomic scope" value="Eukaryota"/>
</dbReference>
<dbReference type="EMBL" id="DS985251">
    <property type="protein sequence ID" value="EDV22050.1"/>
    <property type="molecule type" value="Genomic_DNA"/>
</dbReference>
<evidence type="ECO:0000256" key="7">
    <source>
        <dbReference type="ARBA" id="ARBA00023224"/>
    </source>
</evidence>
<feature type="transmembrane region" description="Helical" evidence="8">
    <location>
        <begin position="62"/>
        <end position="82"/>
    </location>
</feature>
<dbReference type="PhylomeDB" id="B3S5J4"/>
<evidence type="ECO:0000256" key="2">
    <source>
        <dbReference type="ARBA" id="ARBA00022692"/>
    </source>
</evidence>
<dbReference type="SUPFAM" id="SSF81321">
    <property type="entry name" value="Family A G protein-coupled receptor-like"/>
    <property type="match status" value="1"/>
</dbReference>
<proteinExistence type="predicted"/>
<evidence type="ECO:0000313" key="10">
    <source>
        <dbReference type="EMBL" id="EDV22050.1"/>
    </source>
</evidence>
<dbReference type="STRING" id="10228.B3S5J4"/>
<keyword evidence="3 8" id="KW-1133">Transmembrane helix</keyword>
<feature type="domain" description="G-protein coupled receptors family 1 profile" evidence="9">
    <location>
        <begin position="41"/>
        <end position="309"/>
    </location>
</feature>
<dbReference type="InterPro" id="IPR050125">
    <property type="entry name" value="GPCR_opsins"/>
</dbReference>
<keyword evidence="11" id="KW-1185">Reference proteome</keyword>
<evidence type="ECO:0000256" key="1">
    <source>
        <dbReference type="ARBA" id="ARBA00004141"/>
    </source>
</evidence>
<feature type="transmembrane region" description="Helical" evidence="8">
    <location>
        <begin position="25"/>
        <end position="50"/>
    </location>
</feature>
<dbReference type="Pfam" id="PF00001">
    <property type="entry name" value="7tm_1"/>
    <property type="match status" value="1"/>
</dbReference>
<evidence type="ECO:0000256" key="5">
    <source>
        <dbReference type="ARBA" id="ARBA00023136"/>
    </source>
</evidence>
<evidence type="ECO:0000256" key="6">
    <source>
        <dbReference type="ARBA" id="ARBA00023170"/>
    </source>
</evidence>
<evidence type="ECO:0000256" key="3">
    <source>
        <dbReference type="ARBA" id="ARBA00022989"/>
    </source>
</evidence>